<evidence type="ECO:0000313" key="2">
    <source>
        <dbReference type="Proteomes" id="UP000051861"/>
    </source>
</evidence>
<gene>
    <name evidence="1" type="ORF">AMJ44_09500</name>
</gene>
<name>A0A0S7XTE5_UNCSA</name>
<dbReference type="PANTHER" id="PTHR15811">
    <property type="entry name" value="MTH938 DOMAIN-CONTAINING PROTEIN"/>
    <property type="match status" value="1"/>
</dbReference>
<dbReference type="GO" id="GO:0005737">
    <property type="term" value="C:cytoplasm"/>
    <property type="evidence" value="ECO:0007669"/>
    <property type="project" value="TreeGrafter"/>
</dbReference>
<dbReference type="Pfam" id="PF04430">
    <property type="entry name" value="DUF498"/>
    <property type="match status" value="1"/>
</dbReference>
<reference evidence="1 2" key="1">
    <citation type="journal article" date="2015" name="Microbiome">
        <title>Genomic resolution of linkages in carbon, nitrogen, and sulfur cycling among widespread estuary sediment bacteria.</title>
        <authorList>
            <person name="Baker B.J."/>
            <person name="Lazar C.S."/>
            <person name="Teske A.P."/>
            <person name="Dick G.J."/>
        </authorList>
    </citation>
    <scope>NUCLEOTIDE SEQUENCE [LARGE SCALE GENOMIC DNA]</scope>
    <source>
        <strain evidence="1">DG_54_3</strain>
    </source>
</reference>
<dbReference type="InterPro" id="IPR007523">
    <property type="entry name" value="NDUFAF3/AAMDC"/>
</dbReference>
<dbReference type="PANTHER" id="PTHR15811:SF5">
    <property type="entry name" value="MTH938 DOMAIN-CONTAINING PROTEIN"/>
    <property type="match status" value="1"/>
</dbReference>
<dbReference type="AlphaFoldDB" id="A0A0S7XTE5"/>
<proteinExistence type="predicted"/>
<dbReference type="Gene3D" id="3.40.1230.10">
    <property type="entry name" value="MTH938-like"/>
    <property type="match status" value="1"/>
</dbReference>
<dbReference type="InterPro" id="IPR036748">
    <property type="entry name" value="MTH938-like_sf"/>
</dbReference>
<sequence>MISHYSFGSITIDGKKYDHDLILSGSKNKSWWRATSHEVNINDLDPILEEKPKLIIFGTGAVGAMKVLPEAEGYLEKQGIKILIAKTAEAVKEFNLRESEAGVVGAFHLTC</sequence>
<dbReference type="SUPFAM" id="SSF64076">
    <property type="entry name" value="MTH938-like"/>
    <property type="match status" value="1"/>
</dbReference>
<protein>
    <submittedName>
        <fullName evidence="1">Uncharacterized protein</fullName>
    </submittedName>
</protein>
<comment type="caution">
    <text evidence="1">The sequence shown here is derived from an EMBL/GenBank/DDBJ whole genome shotgun (WGS) entry which is preliminary data.</text>
</comment>
<evidence type="ECO:0000313" key="1">
    <source>
        <dbReference type="EMBL" id="KPJ65762.1"/>
    </source>
</evidence>
<accession>A0A0S7XTE5</accession>
<organism evidence="1 2">
    <name type="scientific">candidate division WOR-1 bacterium DG_54_3</name>
    <dbReference type="NCBI Taxonomy" id="1703775"/>
    <lineage>
        <taxon>Bacteria</taxon>
        <taxon>Bacillati</taxon>
        <taxon>Saganbacteria</taxon>
    </lineage>
</organism>
<dbReference type="EMBL" id="LIZX01000102">
    <property type="protein sequence ID" value="KPJ65762.1"/>
    <property type="molecule type" value="Genomic_DNA"/>
</dbReference>
<dbReference type="Proteomes" id="UP000051861">
    <property type="component" value="Unassembled WGS sequence"/>
</dbReference>